<dbReference type="KEGG" id="dap:Dacet_2222"/>
<dbReference type="Pfam" id="PF02661">
    <property type="entry name" value="Fic"/>
    <property type="match status" value="1"/>
</dbReference>
<dbReference type="RefSeq" id="WP_013011487.1">
    <property type="nucleotide sequence ID" value="NC_013943.1"/>
</dbReference>
<evidence type="ECO:0000313" key="2">
    <source>
        <dbReference type="EMBL" id="ADD68984.1"/>
    </source>
</evidence>
<evidence type="ECO:0000259" key="1">
    <source>
        <dbReference type="PROSITE" id="PS51459"/>
    </source>
</evidence>
<dbReference type="InterPro" id="IPR036597">
    <property type="entry name" value="Fido-like_dom_sf"/>
</dbReference>
<dbReference type="STRING" id="522772.Dacet_2222"/>
<dbReference type="Gene3D" id="1.10.3290.10">
    <property type="entry name" value="Fido-like domain"/>
    <property type="match status" value="1"/>
</dbReference>
<dbReference type="InParanoid" id="D4H2W1"/>
<keyword evidence="3" id="KW-1185">Reference proteome</keyword>
<gene>
    <name evidence="2" type="ordered locus">Dacet_2222</name>
</gene>
<feature type="domain" description="Fido" evidence="1">
    <location>
        <begin position="114"/>
        <end position="258"/>
    </location>
</feature>
<dbReference type="InterPro" id="IPR003812">
    <property type="entry name" value="Fido"/>
</dbReference>
<dbReference type="HOGENOM" id="CLU_047250_2_1_0"/>
<dbReference type="InterPro" id="IPR040198">
    <property type="entry name" value="Fido_containing"/>
</dbReference>
<dbReference type="PANTHER" id="PTHR13504:SF38">
    <property type="entry name" value="FIDO DOMAIN-CONTAINING PROTEIN"/>
    <property type="match status" value="1"/>
</dbReference>
<protein>
    <submittedName>
        <fullName evidence="2">Filamentation induced by cAMP protein Fic</fullName>
    </submittedName>
</protein>
<sequence>MIRKVITDVYESIHFSDRYDTEQIKLLTKELDVRHAHFSGLPIVPDVREFLNDELRICSVYSTAAIGKPDMEETDVRNFLAGKPHSLDETKARIVNNIRRTFEYVDKHSKNIEVNPENIRKLHIMLTIDTGEGLPGVYRSKDRTEVNTDYTPPKGSLDELTKELCGWFTSKDMEQHHPAVRAFLAHYHIGMLQPFINGNGRVARVLEAVLLENAGMLYIPHVLSQYYKRNRKDYIRAYIKNEKTGGFDMTPFLVFCLEGAVRAYKLITDMTVTGLRAISVREHIRRLRQTKKVTERQKNLLEIIYQYDKPFDLNELLTNPIFAGLYKSVTENTARNDIKRLKELNLITPAGRYYTFNRFVLG</sequence>
<dbReference type="Proteomes" id="UP000002012">
    <property type="component" value="Chromosome"/>
</dbReference>
<dbReference type="PANTHER" id="PTHR13504">
    <property type="entry name" value="FIDO DOMAIN-CONTAINING PROTEIN DDB_G0283145"/>
    <property type="match status" value="1"/>
</dbReference>
<dbReference type="EMBL" id="CP001968">
    <property type="protein sequence ID" value="ADD68984.1"/>
    <property type="molecule type" value="Genomic_DNA"/>
</dbReference>
<accession>D4H2W1</accession>
<dbReference type="eggNOG" id="COG3177">
    <property type="taxonomic scope" value="Bacteria"/>
</dbReference>
<proteinExistence type="predicted"/>
<reference evidence="2 3" key="1">
    <citation type="journal article" date="2010" name="Stand. Genomic Sci.">
        <title>Complete genome sequence of Denitrovibrio acetiphilus type strain (N2460).</title>
        <authorList>
            <person name="Kiss H."/>
            <person name="Lang E."/>
            <person name="Lapidus A."/>
            <person name="Copeland A."/>
            <person name="Nolan M."/>
            <person name="Glavina Del Rio T."/>
            <person name="Chen F."/>
            <person name="Lucas S."/>
            <person name="Tice H."/>
            <person name="Cheng J.F."/>
            <person name="Han C."/>
            <person name="Goodwin L."/>
            <person name="Pitluck S."/>
            <person name="Liolios K."/>
            <person name="Pati A."/>
            <person name="Ivanova N."/>
            <person name="Mavromatis K."/>
            <person name="Chen A."/>
            <person name="Palaniappan K."/>
            <person name="Land M."/>
            <person name="Hauser L."/>
            <person name="Chang Y.J."/>
            <person name="Jeffries C.D."/>
            <person name="Detter J.C."/>
            <person name="Brettin T."/>
            <person name="Spring S."/>
            <person name="Rohde M."/>
            <person name="Goker M."/>
            <person name="Woyke T."/>
            <person name="Bristow J."/>
            <person name="Eisen J.A."/>
            <person name="Markowitz V."/>
            <person name="Hugenholtz P."/>
            <person name="Kyrpides N.C."/>
            <person name="Klenk H.P."/>
        </authorList>
    </citation>
    <scope>NUCLEOTIDE SEQUENCE [LARGE SCALE GENOMIC DNA]</scope>
    <source>
        <strain evidence="3">DSM 12809 / NBRC 114555 / N2460</strain>
    </source>
</reference>
<dbReference type="SUPFAM" id="SSF140931">
    <property type="entry name" value="Fic-like"/>
    <property type="match status" value="1"/>
</dbReference>
<dbReference type="PROSITE" id="PS51459">
    <property type="entry name" value="FIDO"/>
    <property type="match status" value="1"/>
</dbReference>
<organism evidence="2 3">
    <name type="scientific">Denitrovibrio acetiphilus (strain DSM 12809 / NBRC 114555 / N2460)</name>
    <dbReference type="NCBI Taxonomy" id="522772"/>
    <lineage>
        <taxon>Bacteria</taxon>
        <taxon>Pseudomonadati</taxon>
        <taxon>Deferribacterota</taxon>
        <taxon>Deferribacteres</taxon>
        <taxon>Deferribacterales</taxon>
        <taxon>Geovibrionaceae</taxon>
        <taxon>Denitrovibrio</taxon>
    </lineage>
</organism>
<dbReference type="PaxDb" id="522772-Dacet_2222"/>
<name>D4H2W1_DENA2</name>
<dbReference type="OrthoDB" id="9813719at2"/>
<evidence type="ECO:0000313" key="3">
    <source>
        <dbReference type="Proteomes" id="UP000002012"/>
    </source>
</evidence>
<dbReference type="AlphaFoldDB" id="D4H2W1"/>